<protein>
    <submittedName>
        <fullName evidence="1">AbrB/MazE/SpoVT family DNA-binding domain-containing protein</fullName>
    </submittedName>
</protein>
<sequence length="82" mass="8725">MEVTIRPFGNSKGIVIPKPLLAQVGLQDVAELVVENGALVLRKPTKAVRAGWADAAKAVAQAQDDALLLGEFGNVDDEDLTW</sequence>
<gene>
    <name evidence="1" type="ORF">ACFQU0_20280</name>
</gene>
<accession>A0ABW2SHZ6</accession>
<organism evidence="1 2">
    <name type="scientific">Hydrogenophaga defluvii</name>
    <dbReference type="NCBI Taxonomy" id="249410"/>
    <lineage>
        <taxon>Bacteria</taxon>
        <taxon>Pseudomonadati</taxon>
        <taxon>Pseudomonadota</taxon>
        <taxon>Betaproteobacteria</taxon>
        <taxon>Burkholderiales</taxon>
        <taxon>Comamonadaceae</taxon>
        <taxon>Hydrogenophaga</taxon>
    </lineage>
</organism>
<keyword evidence="1" id="KW-0238">DNA-binding</keyword>
<dbReference type="InterPro" id="IPR037914">
    <property type="entry name" value="SpoVT-AbrB_sf"/>
</dbReference>
<reference evidence="2" key="1">
    <citation type="journal article" date="2019" name="Int. J. Syst. Evol. Microbiol.">
        <title>The Global Catalogue of Microorganisms (GCM) 10K type strain sequencing project: providing services to taxonomists for standard genome sequencing and annotation.</title>
        <authorList>
            <consortium name="The Broad Institute Genomics Platform"/>
            <consortium name="The Broad Institute Genome Sequencing Center for Infectious Disease"/>
            <person name="Wu L."/>
            <person name="Ma J."/>
        </authorList>
    </citation>
    <scope>NUCLEOTIDE SEQUENCE [LARGE SCALE GENOMIC DNA]</scope>
    <source>
        <strain evidence="2">CCUG 53903</strain>
    </source>
</reference>
<dbReference type="EMBL" id="JBHTBZ010000080">
    <property type="protein sequence ID" value="MFC7462762.1"/>
    <property type="molecule type" value="Genomic_DNA"/>
</dbReference>
<name>A0ABW2SHZ6_9BURK</name>
<dbReference type="Gene3D" id="2.10.260.10">
    <property type="match status" value="1"/>
</dbReference>
<proteinExistence type="predicted"/>
<dbReference type="Proteomes" id="UP001596457">
    <property type="component" value="Unassembled WGS sequence"/>
</dbReference>
<dbReference type="SUPFAM" id="SSF89447">
    <property type="entry name" value="AbrB/MazE/MraZ-like"/>
    <property type="match status" value="1"/>
</dbReference>
<evidence type="ECO:0000313" key="1">
    <source>
        <dbReference type="EMBL" id="MFC7462762.1"/>
    </source>
</evidence>
<dbReference type="RefSeq" id="WP_382203837.1">
    <property type="nucleotide sequence ID" value="NZ_JBHTBZ010000080.1"/>
</dbReference>
<keyword evidence="2" id="KW-1185">Reference proteome</keyword>
<comment type="caution">
    <text evidence="1">The sequence shown here is derived from an EMBL/GenBank/DDBJ whole genome shotgun (WGS) entry which is preliminary data.</text>
</comment>
<dbReference type="GO" id="GO:0003677">
    <property type="term" value="F:DNA binding"/>
    <property type="evidence" value="ECO:0007669"/>
    <property type="project" value="UniProtKB-KW"/>
</dbReference>
<evidence type="ECO:0000313" key="2">
    <source>
        <dbReference type="Proteomes" id="UP001596457"/>
    </source>
</evidence>